<dbReference type="GO" id="GO:0009898">
    <property type="term" value="C:cytoplasmic side of plasma membrane"/>
    <property type="evidence" value="ECO:0007669"/>
    <property type="project" value="TreeGrafter"/>
</dbReference>
<dbReference type="GO" id="GO:0005829">
    <property type="term" value="C:cytosol"/>
    <property type="evidence" value="ECO:0007669"/>
    <property type="project" value="TreeGrafter"/>
</dbReference>
<sequence>MILFATSDKGGTGRSVTSSNLAYRTALDGTDCCYLDFDFGSPTAGAIFDLPAAPAGVTGGDGLHNYFLGTTDLPRRIDIWAESERDVLRSRPAGAGRLTLLPGDRGGGEFQATPEMVERCVELFLKLAEEFGLIIVDLSAGRSYATDIVLAATAHPELAGISARWLVFHRWTRQHIIAAAGLVRGVQGLLDAGVGRGHDRQTLLNSIRFIRTAVLNPAAQGQAGLRPEQLAWLDRIDRRLHELAGSSGVGRSRMLGEIPLDPVLQWQEQLLSNEDVLLHGTANQETVTAFEQLAKKIFDDDAWVGL</sequence>
<keyword evidence="1" id="KW-0547">Nucleotide-binding</keyword>
<evidence type="ECO:0000256" key="1">
    <source>
        <dbReference type="ARBA" id="ARBA00022741"/>
    </source>
</evidence>
<dbReference type="NCBIfam" id="NF040564">
    <property type="entry name" value="SCO2523_fam"/>
    <property type="match status" value="1"/>
</dbReference>
<reference evidence="3" key="1">
    <citation type="submission" date="2021-03" db="EMBL/GenBank/DDBJ databases">
        <title>Whole genome shotgun sequence of Actinoplanes consettensis NBRC 14913.</title>
        <authorList>
            <person name="Komaki H."/>
            <person name="Tamura T."/>
        </authorList>
    </citation>
    <scope>NUCLEOTIDE SEQUENCE</scope>
    <source>
        <strain evidence="3">NBRC 14913</strain>
    </source>
</reference>
<dbReference type="SUPFAM" id="SSF52540">
    <property type="entry name" value="P-loop containing nucleoside triphosphate hydrolases"/>
    <property type="match status" value="1"/>
</dbReference>
<dbReference type="PANTHER" id="PTHR43384:SF6">
    <property type="entry name" value="SEPTUM SITE-DETERMINING PROTEIN MIND HOMOLOG, CHLOROPLASTIC"/>
    <property type="match status" value="1"/>
</dbReference>
<dbReference type="RefSeq" id="WP_213000288.1">
    <property type="nucleotide sequence ID" value="NZ_BAAATW010000013.1"/>
</dbReference>
<dbReference type="Proteomes" id="UP000680865">
    <property type="component" value="Unassembled WGS sequence"/>
</dbReference>
<dbReference type="GO" id="GO:0005524">
    <property type="term" value="F:ATP binding"/>
    <property type="evidence" value="ECO:0007669"/>
    <property type="project" value="UniProtKB-KW"/>
</dbReference>
<keyword evidence="3" id="KW-0238">DNA-binding</keyword>
<protein>
    <submittedName>
        <fullName evidence="3">DNA-binding protein</fullName>
    </submittedName>
</protein>
<evidence type="ECO:0000313" key="3">
    <source>
        <dbReference type="EMBL" id="GIM77716.1"/>
    </source>
</evidence>
<gene>
    <name evidence="3" type="ORF">Aco04nite_56770</name>
</gene>
<dbReference type="GO" id="GO:0051782">
    <property type="term" value="P:negative regulation of cell division"/>
    <property type="evidence" value="ECO:0007669"/>
    <property type="project" value="TreeGrafter"/>
</dbReference>
<accession>A0A919SSK7</accession>
<comment type="caution">
    <text evidence="3">The sequence shown here is derived from an EMBL/GenBank/DDBJ whole genome shotgun (WGS) entry which is preliminary data.</text>
</comment>
<dbReference type="GO" id="GO:0003677">
    <property type="term" value="F:DNA binding"/>
    <property type="evidence" value="ECO:0007669"/>
    <property type="project" value="UniProtKB-KW"/>
</dbReference>
<dbReference type="GO" id="GO:0016887">
    <property type="term" value="F:ATP hydrolysis activity"/>
    <property type="evidence" value="ECO:0007669"/>
    <property type="project" value="TreeGrafter"/>
</dbReference>
<name>A0A919SSK7_9ACTN</name>
<dbReference type="PANTHER" id="PTHR43384">
    <property type="entry name" value="SEPTUM SITE-DETERMINING PROTEIN MIND HOMOLOG, CHLOROPLASTIC-RELATED"/>
    <property type="match status" value="1"/>
</dbReference>
<dbReference type="InterPro" id="IPR050625">
    <property type="entry name" value="ParA/MinD_ATPase"/>
</dbReference>
<proteinExistence type="predicted"/>
<dbReference type="InterPro" id="IPR027417">
    <property type="entry name" value="P-loop_NTPase"/>
</dbReference>
<dbReference type="AlphaFoldDB" id="A0A919SSK7"/>
<keyword evidence="2" id="KW-0067">ATP-binding</keyword>
<dbReference type="EMBL" id="BOQP01000031">
    <property type="protein sequence ID" value="GIM77716.1"/>
    <property type="molecule type" value="Genomic_DNA"/>
</dbReference>
<evidence type="ECO:0000313" key="4">
    <source>
        <dbReference type="Proteomes" id="UP000680865"/>
    </source>
</evidence>
<organism evidence="3 4">
    <name type="scientific">Winogradskya consettensis</name>
    <dbReference type="NCBI Taxonomy" id="113560"/>
    <lineage>
        <taxon>Bacteria</taxon>
        <taxon>Bacillati</taxon>
        <taxon>Actinomycetota</taxon>
        <taxon>Actinomycetes</taxon>
        <taxon>Micromonosporales</taxon>
        <taxon>Micromonosporaceae</taxon>
        <taxon>Winogradskya</taxon>
    </lineage>
</organism>
<evidence type="ECO:0000256" key="2">
    <source>
        <dbReference type="ARBA" id="ARBA00022840"/>
    </source>
</evidence>
<dbReference type="Gene3D" id="3.40.50.300">
    <property type="entry name" value="P-loop containing nucleotide triphosphate hydrolases"/>
    <property type="match status" value="1"/>
</dbReference>
<keyword evidence="4" id="KW-1185">Reference proteome</keyword>